<dbReference type="RefSeq" id="WP_179169121.1">
    <property type="nucleotide sequence ID" value="NZ_CP058529.1"/>
</dbReference>
<evidence type="ECO:0000313" key="4">
    <source>
        <dbReference type="Proteomes" id="UP000509750"/>
    </source>
</evidence>
<gene>
    <name evidence="3" type="ORF">HUG10_08270</name>
</gene>
<dbReference type="Pfam" id="PF18545">
    <property type="entry name" value="HalOD1"/>
    <property type="match status" value="1"/>
</dbReference>
<keyword evidence="4" id="KW-1185">Reference proteome</keyword>
<sequence length="125" mass="13125">MSEDKPYRDVGTLGPESTGHPDPDVTTVRTDWRATGQPSIAVVEAVAEATDRDPLDVASLYDHLDTDALDALVASPEDGTGADVRVSFTYDGVRVLVEGTGEITAFVDSSRGERSDQSLGGVDSG</sequence>
<dbReference type="InterPro" id="IPR040624">
    <property type="entry name" value="HalOD1"/>
</dbReference>
<name>A0A7D5GBH8_9EURY</name>
<organism evidence="3 4">
    <name type="scientific">Halorarum halophilum</name>
    <dbReference type="NCBI Taxonomy" id="2743090"/>
    <lineage>
        <taxon>Archaea</taxon>
        <taxon>Methanobacteriati</taxon>
        <taxon>Methanobacteriota</taxon>
        <taxon>Stenosarchaea group</taxon>
        <taxon>Halobacteria</taxon>
        <taxon>Halobacteriales</taxon>
        <taxon>Haloferacaceae</taxon>
        <taxon>Halorarum</taxon>
    </lineage>
</organism>
<evidence type="ECO:0000259" key="2">
    <source>
        <dbReference type="Pfam" id="PF18545"/>
    </source>
</evidence>
<feature type="domain" description="Halobacterial output" evidence="2">
    <location>
        <begin position="37"/>
        <end position="104"/>
    </location>
</feature>
<protein>
    <recommendedName>
        <fullName evidence="2">Halobacterial output domain-containing protein</fullName>
    </recommendedName>
</protein>
<dbReference type="EMBL" id="CP058529">
    <property type="protein sequence ID" value="QLG27546.1"/>
    <property type="molecule type" value="Genomic_DNA"/>
</dbReference>
<evidence type="ECO:0000256" key="1">
    <source>
        <dbReference type="SAM" id="MobiDB-lite"/>
    </source>
</evidence>
<dbReference type="GeneID" id="56028821"/>
<evidence type="ECO:0000313" key="3">
    <source>
        <dbReference type="EMBL" id="QLG27546.1"/>
    </source>
</evidence>
<dbReference type="Proteomes" id="UP000509750">
    <property type="component" value="Chromosome"/>
</dbReference>
<reference evidence="3 4" key="1">
    <citation type="submission" date="2020-07" db="EMBL/GenBank/DDBJ databases">
        <title>Gai3-2, isolated from salt lake.</title>
        <authorList>
            <person name="Cui H."/>
            <person name="Shi X."/>
        </authorList>
    </citation>
    <scope>NUCLEOTIDE SEQUENCE [LARGE SCALE GENOMIC DNA]</scope>
    <source>
        <strain evidence="3 4">Gai3-2</strain>
    </source>
</reference>
<feature type="region of interest" description="Disordered" evidence="1">
    <location>
        <begin position="1"/>
        <end position="28"/>
    </location>
</feature>
<dbReference type="KEGG" id="halg:HUG10_08270"/>
<proteinExistence type="predicted"/>
<dbReference type="AlphaFoldDB" id="A0A7D5GBH8"/>
<accession>A0A7D5GBH8</accession>
<dbReference type="OrthoDB" id="271604at2157"/>